<name>A0A1W0X2T8_HYPEX</name>
<reference evidence="2" key="1">
    <citation type="submission" date="2017-01" db="EMBL/GenBank/DDBJ databases">
        <title>Comparative genomics of anhydrobiosis in the tardigrade Hypsibius dujardini.</title>
        <authorList>
            <person name="Yoshida Y."/>
            <person name="Koutsovoulos G."/>
            <person name="Laetsch D."/>
            <person name="Stevens L."/>
            <person name="Kumar S."/>
            <person name="Horikawa D."/>
            <person name="Ishino K."/>
            <person name="Komine S."/>
            <person name="Tomita M."/>
            <person name="Blaxter M."/>
            <person name="Arakawa K."/>
        </authorList>
    </citation>
    <scope>NUCLEOTIDE SEQUENCE [LARGE SCALE GENOMIC DNA]</scope>
    <source>
        <strain evidence="2">Z151</strain>
    </source>
</reference>
<sequence>MLIQYFQAVLDVSARPIVFPPQHPTPSTGGNCRSHLASVEQQGLLGAWRPRCEPTPARSMCWVTPNRFFHPSMDGGLRHASTGMAFCVDPAGVTILAPARNIRACECPRQRARALNIVLTQFLPHCETDGTFSILQI</sequence>
<dbReference type="EMBL" id="MTYJ01000021">
    <property type="protein sequence ID" value="OQV21826.1"/>
    <property type="molecule type" value="Genomic_DNA"/>
</dbReference>
<dbReference type="OrthoDB" id="6425141at2759"/>
<proteinExistence type="predicted"/>
<gene>
    <name evidence="1" type="ORF">BV898_04397</name>
</gene>
<keyword evidence="2" id="KW-1185">Reference proteome</keyword>
<protein>
    <recommendedName>
        <fullName evidence="3">Thyroglobulin type-1 domain-containing protein</fullName>
    </recommendedName>
</protein>
<comment type="caution">
    <text evidence="1">The sequence shown here is derived from an EMBL/GenBank/DDBJ whole genome shotgun (WGS) entry which is preliminary data.</text>
</comment>
<evidence type="ECO:0008006" key="3">
    <source>
        <dbReference type="Google" id="ProtNLM"/>
    </source>
</evidence>
<evidence type="ECO:0000313" key="2">
    <source>
        <dbReference type="Proteomes" id="UP000192578"/>
    </source>
</evidence>
<organism evidence="1 2">
    <name type="scientific">Hypsibius exemplaris</name>
    <name type="common">Freshwater tardigrade</name>
    <dbReference type="NCBI Taxonomy" id="2072580"/>
    <lineage>
        <taxon>Eukaryota</taxon>
        <taxon>Metazoa</taxon>
        <taxon>Ecdysozoa</taxon>
        <taxon>Tardigrada</taxon>
        <taxon>Eutardigrada</taxon>
        <taxon>Parachela</taxon>
        <taxon>Hypsibioidea</taxon>
        <taxon>Hypsibiidae</taxon>
        <taxon>Hypsibius</taxon>
    </lineage>
</organism>
<dbReference type="AlphaFoldDB" id="A0A1W0X2T8"/>
<evidence type="ECO:0000313" key="1">
    <source>
        <dbReference type="EMBL" id="OQV21826.1"/>
    </source>
</evidence>
<accession>A0A1W0X2T8</accession>
<dbReference type="Proteomes" id="UP000192578">
    <property type="component" value="Unassembled WGS sequence"/>
</dbReference>